<gene>
    <name evidence="2" type="ORF">MPRM_11170</name>
</gene>
<reference evidence="2 3" key="1">
    <citation type="journal article" date="2019" name="Emerg. Microbes Infect.">
        <title>Comprehensive subspecies identification of 175 nontuberculous mycobacteria species based on 7547 genomic profiles.</title>
        <authorList>
            <person name="Matsumoto Y."/>
            <person name="Kinjo T."/>
            <person name="Motooka D."/>
            <person name="Nabeya D."/>
            <person name="Jung N."/>
            <person name="Uechi K."/>
            <person name="Horii T."/>
            <person name="Iida T."/>
            <person name="Fujita J."/>
            <person name="Nakamura S."/>
        </authorList>
    </citation>
    <scope>NUCLEOTIDE SEQUENCE [LARGE SCALE GENOMIC DNA]</scope>
    <source>
        <strain evidence="2 3">JCM 14742</strain>
    </source>
</reference>
<dbReference type="Pfam" id="PF07969">
    <property type="entry name" value="Amidohydro_3"/>
    <property type="match status" value="1"/>
</dbReference>
<evidence type="ECO:0000313" key="3">
    <source>
        <dbReference type="Proteomes" id="UP000467105"/>
    </source>
</evidence>
<proteinExistence type="predicted"/>
<name>A0A7I7YPN1_9MYCO</name>
<feature type="domain" description="Amidohydrolase 3" evidence="1">
    <location>
        <begin position="54"/>
        <end position="536"/>
    </location>
</feature>
<dbReference type="Gene3D" id="3.20.20.140">
    <property type="entry name" value="Metal-dependent hydrolases"/>
    <property type="match status" value="1"/>
</dbReference>
<evidence type="ECO:0000259" key="1">
    <source>
        <dbReference type="Pfam" id="PF07969"/>
    </source>
</evidence>
<dbReference type="EMBL" id="AP022614">
    <property type="protein sequence ID" value="BBZ43836.1"/>
    <property type="molecule type" value="Genomic_DNA"/>
</dbReference>
<dbReference type="Gene3D" id="3.10.310.70">
    <property type="match status" value="1"/>
</dbReference>
<keyword evidence="3" id="KW-1185">Reference proteome</keyword>
<accession>A0A7I7YPN1</accession>
<dbReference type="Proteomes" id="UP000467105">
    <property type="component" value="Chromosome"/>
</dbReference>
<dbReference type="Gene3D" id="2.30.40.10">
    <property type="entry name" value="Urease, subunit C, domain 1"/>
    <property type="match status" value="1"/>
</dbReference>
<dbReference type="AlphaFoldDB" id="A0A7I7YPN1"/>
<dbReference type="SUPFAM" id="SSF51556">
    <property type="entry name" value="Metallo-dependent hydrolases"/>
    <property type="match status" value="1"/>
</dbReference>
<dbReference type="PANTHER" id="PTHR22642">
    <property type="entry name" value="IMIDAZOLONEPROPIONASE"/>
    <property type="match status" value="1"/>
</dbReference>
<dbReference type="PANTHER" id="PTHR22642:SF2">
    <property type="entry name" value="PROTEIN LONG AFTER FAR-RED 3"/>
    <property type="match status" value="1"/>
</dbReference>
<dbReference type="InterPro" id="IPR032466">
    <property type="entry name" value="Metal_Hydrolase"/>
</dbReference>
<dbReference type="SUPFAM" id="SSF51338">
    <property type="entry name" value="Composite domain of metallo-dependent hydrolases"/>
    <property type="match status" value="1"/>
</dbReference>
<dbReference type="GO" id="GO:0016810">
    <property type="term" value="F:hydrolase activity, acting on carbon-nitrogen (but not peptide) bonds"/>
    <property type="evidence" value="ECO:0007669"/>
    <property type="project" value="InterPro"/>
</dbReference>
<dbReference type="InterPro" id="IPR011059">
    <property type="entry name" value="Metal-dep_hydrolase_composite"/>
</dbReference>
<organism evidence="2 3">
    <name type="scientific">Mycobacterium parmense</name>
    <dbReference type="NCBI Taxonomy" id="185642"/>
    <lineage>
        <taxon>Bacteria</taxon>
        <taxon>Bacillati</taxon>
        <taxon>Actinomycetota</taxon>
        <taxon>Actinomycetes</taxon>
        <taxon>Mycobacteriales</taxon>
        <taxon>Mycobacteriaceae</taxon>
        <taxon>Mycobacterium</taxon>
        <taxon>Mycobacterium simiae complex</taxon>
    </lineage>
</organism>
<dbReference type="InterPro" id="IPR013108">
    <property type="entry name" value="Amidohydro_3"/>
</dbReference>
<evidence type="ECO:0000313" key="2">
    <source>
        <dbReference type="EMBL" id="BBZ43836.1"/>
    </source>
</evidence>
<sequence length="538" mass="56080">MSKTAPFGGTTLLANGRVYSPTHPDATAMAVRGDAVVWLGSDEAGRSQFPDAAVEDLDGGFVAPGFVDSHIHVSATGLTLSGLDLRAARSRAECIHMIADYAAAHPGRPIWGHGWDESSWPENSPPGTGDLDGAVGDRPAYLARIDVHSALASTALRRLAPDLPAADGFAAERPLTGDAHHLVRAVARDLLTAGQLAEARAAALAALAAAGVVAVHECAGPEIGGLDDWQQLRDIDAGVEVIGYWGEAVTTPERARALMSETGAHGLAGDLFVDGALGSRTAWLHEPYDDAPDRVGTCYLDPDGIEAHLRACTRAEVTAGFHVIGDHAVAAVVDALERVVTDLGAVAVARCGHRLEHLEMVSAEQAEKLGAWGVIASVQPNFDALWGGTEGMYARRLGARRGSRLNPLALLASQGVPLALGSDAPVTGLNPWASVRAAVHHRTPGSGISARAAFAAATRGGWRAAGVRDGMSGTLVPGAPASYAVWDVEAIDVHAARDGVQRWSTDPRSRVPALPRLGTTDTLPRCRRTVHRGAVIHG</sequence>
<protein>
    <recommendedName>
        <fullName evidence="1">Amidohydrolase 3 domain-containing protein</fullName>
    </recommendedName>
</protein>